<dbReference type="AlphaFoldDB" id="A0A399RDL7"/>
<feature type="region of interest" description="Disordered" evidence="1">
    <location>
        <begin position="1"/>
        <end position="108"/>
    </location>
</feature>
<accession>A0A399RDL7</accession>
<evidence type="ECO:0000313" key="2">
    <source>
        <dbReference type="EMBL" id="RIJ28604.1"/>
    </source>
</evidence>
<dbReference type="Proteomes" id="UP000266385">
    <property type="component" value="Unassembled WGS sequence"/>
</dbReference>
<feature type="compositionally biased region" description="Basic and acidic residues" evidence="1">
    <location>
        <begin position="87"/>
        <end position="101"/>
    </location>
</feature>
<name>A0A399RDL7_9PROT</name>
<proteinExistence type="predicted"/>
<protein>
    <submittedName>
        <fullName evidence="2">DUF2497 domain-containing protein</fullName>
    </submittedName>
</protein>
<organism evidence="2 3">
    <name type="scientific">Henriciella mobilis</name>
    <dbReference type="NCBI Taxonomy" id="2305467"/>
    <lineage>
        <taxon>Bacteria</taxon>
        <taxon>Pseudomonadati</taxon>
        <taxon>Pseudomonadota</taxon>
        <taxon>Alphaproteobacteria</taxon>
        <taxon>Hyphomonadales</taxon>
        <taxon>Hyphomonadaceae</taxon>
        <taxon>Henriciella</taxon>
    </lineage>
</organism>
<feature type="compositionally biased region" description="Acidic residues" evidence="1">
    <location>
        <begin position="22"/>
        <end position="39"/>
    </location>
</feature>
<comment type="caution">
    <text evidence="2">The sequence shown here is derived from an EMBL/GenBank/DDBJ whole genome shotgun (WGS) entry which is preliminary data.</text>
</comment>
<dbReference type="Pfam" id="PF10691">
    <property type="entry name" value="DUF2497"/>
    <property type="match status" value="1"/>
</dbReference>
<dbReference type="EMBL" id="QWFX01000013">
    <property type="protein sequence ID" value="RIJ28604.1"/>
    <property type="molecule type" value="Genomic_DNA"/>
</dbReference>
<evidence type="ECO:0000256" key="1">
    <source>
        <dbReference type="SAM" id="MobiDB-lite"/>
    </source>
</evidence>
<evidence type="ECO:0000313" key="3">
    <source>
        <dbReference type="Proteomes" id="UP000266385"/>
    </source>
</evidence>
<feature type="compositionally biased region" description="Acidic residues" evidence="1">
    <location>
        <begin position="52"/>
        <end position="66"/>
    </location>
</feature>
<gene>
    <name evidence="2" type="ORF">D1223_12825</name>
</gene>
<reference evidence="2 3" key="1">
    <citation type="submission" date="2018-08" db="EMBL/GenBank/DDBJ databases">
        <title>Henriciella mobilis sp. nov., isolated from seawater.</title>
        <authorList>
            <person name="Cheng H."/>
            <person name="Wu Y.-H."/>
            <person name="Xu X.-W."/>
            <person name="Guo L.-L."/>
        </authorList>
    </citation>
    <scope>NUCLEOTIDE SEQUENCE [LARGE SCALE GENOMIC DNA]</scope>
    <source>
        <strain evidence="2 3">JN25</strain>
    </source>
</reference>
<dbReference type="InterPro" id="IPR019632">
    <property type="entry name" value="DUF2497"/>
</dbReference>
<keyword evidence="3" id="KW-1185">Reference proteome</keyword>
<sequence length="184" mass="19993">MFDDLSLDEAATPSDTPSDPLEGVDDLSLEDVTLDDEEPVFARADEPAEAFGGDEDQSDEEWEDEWGRDIPATDEAPAVEPAVSQEPVREETTMLRGKTEVEAPSATAGAGLTDERIAGAAASALGKLMVKQSQEAGNPNPNTLEGLMMELLRPMIKEWLDANLPAIVERKVEEEVQRIARMAR</sequence>